<name>A0A9J6QRE9_9FIRM</name>
<sequence length="224" mass="25385">MKKKLALIFVLVIAIAAMMSYMDVDLKAGGISIQLLIVIAVVILIVIFFVTNILGYQKFNQQMGKAMEAMKGGDINLYMELLDEMLQSTKDPNKKRILTVNQALGYAKQKRFIEAAELMEQIDLRGLAGLNLTIYYVDFAYYCFRGGKSEQGLEILEKNRQQIEKFKTHPNIAGLVCVVGVYEAWARGEDTADLVKRARTACKGTDFENDYKELTQFLKKQTEK</sequence>
<protein>
    <recommendedName>
        <fullName evidence="4">Tetratricopeptide repeat-containing protein</fullName>
    </recommendedName>
</protein>
<keyword evidence="1" id="KW-0472">Membrane</keyword>
<organism evidence="2 3">
    <name type="scientific">Hominibacterium faecale</name>
    <dbReference type="NCBI Taxonomy" id="2839743"/>
    <lineage>
        <taxon>Bacteria</taxon>
        <taxon>Bacillati</taxon>
        <taxon>Bacillota</taxon>
        <taxon>Clostridia</taxon>
        <taxon>Peptostreptococcales</taxon>
        <taxon>Anaerovoracaceae</taxon>
        <taxon>Hominibacterium</taxon>
    </lineage>
</organism>
<reference evidence="2" key="1">
    <citation type="submission" date="2022-09" db="EMBL/GenBank/DDBJ databases">
        <title>Culturomic study of gut microbiota in children with autism spectrum disorder.</title>
        <authorList>
            <person name="Efimov B.A."/>
            <person name="Chaplin A.V."/>
            <person name="Sokolova S.R."/>
            <person name="Pikina A.P."/>
            <person name="Korzhanova M."/>
            <person name="Belova V."/>
            <person name="Korostin D."/>
        </authorList>
    </citation>
    <scope>NUCLEOTIDE SEQUENCE</scope>
    <source>
        <strain evidence="2">ASD5510</strain>
    </source>
</reference>
<evidence type="ECO:0000313" key="3">
    <source>
        <dbReference type="Proteomes" id="UP001065549"/>
    </source>
</evidence>
<dbReference type="RefSeq" id="WP_148395246.1">
    <property type="nucleotide sequence ID" value="NZ_JAJAGH010000006.1"/>
</dbReference>
<dbReference type="AlphaFoldDB" id="A0A9J6QRE9"/>
<gene>
    <name evidence="2" type="ORF">OBO34_06345</name>
</gene>
<keyword evidence="3" id="KW-1185">Reference proteome</keyword>
<evidence type="ECO:0000313" key="2">
    <source>
        <dbReference type="EMBL" id="MCU7377972.1"/>
    </source>
</evidence>
<dbReference type="EMBL" id="JAOSHN010000002">
    <property type="protein sequence ID" value="MCU7377972.1"/>
    <property type="molecule type" value="Genomic_DNA"/>
</dbReference>
<keyword evidence="1" id="KW-1133">Transmembrane helix</keyword>
<feature type="transmembrane region" description="Helical" evidence="1">
    <location>
        <begin position="32"/>
        <end position="55"/>
    </location>
</feature>
<dbReference type="Proteomes" id="UP001065549">
    <property type="component" value="Unassembled WGS sequence"/>
</dbReference>
<accession>A0A9J6QRE9</accession>
<evidence type="ECO:0008006" key="4">
    <source>
        <dbReference type="Google" id="ProtNLM"/>
    </source>
</evidence>
<keyword evidence="1" id="KW-0812">Transmembrane</keyword>
<proteinExistence type="predicted"/>
<comment type="caution">
    <text evidence="2">The sequence shown here is derived from an EMBL/GenBank/DDBJ whole genome shotgun (WGS) entry which is preliminary data.</text>
</comment>
<evidence type="ECO:0000256" key="1">
    <source>
        <dbReference type="SAM" id="Phobius"/>
    </source>
</evidence>